<comment type="subcellular location">
    <subcellularLocation>
        <location evidence="1">Cell membrane</location>
        <topology evidence="1">Single-pass type I membrane protein</topology>
    </subcellularLocation>
</comment>
<dbReference type="InterPro" id="IPR013106">
    <property type="entry name" value="Ig_V-set"/>
</dbReference>
<dbReference type="Ensembl" id="ENSCLAT00000012517.1">
    <property type="protein sequence ID" value="ENSCLAP00000012374.1"/>
    <property type="gene ID" value="ENSCLAG00000008551.1"/>
</dbReference>
<reference evidence="11" key="1">
    <citation type="submission" date="2025-08" db="UniProtKB">
        <authorList>
            <consortium name="Ensembl"/>
        </authorList>
    </citation>
    <scope>IDENTIFICATION</scope>
</reference>
<reference evidence="11" key="2">
    <citation type="submission" date="2025-09" db="UniProtKB">
        <authorList>
            <consortium name="Ensembl"/>
        </authorList>
    </citation>
    <scope>IDENTIFICATION</scope>
</reference>
<evidence type="ECO:0000256" key="8">
    <source>
        <dbReference type="SAM" id="Phobius"/>
    </source>
</evidence>
<dbReference type="CDD" id="cd05716">
    <property type="entry name" value="IgV_pIgR_like"/>
    <property type="match status" value="1"/>
</dbReference>
<dbReference type="PANTHER" id="PTHR11860:SF89">
    <property type="entry name" value="CMRF35-LIKE MOLECULE 2"/>
    <property type="match status" value="1"/>
</dbReference>
<dbReference type="OMA" id="WCRIQTV"/>
<gene>
    <name evidence="11" type="primary">CD300E</name>
</gene>
<dbReference type="AlphaFoldDB" id="A0A8C2YNU6"/>
<dbReference type="InterPro" id="IPR036179">
    <property type="entry name" value="Ig-like_dom_sf"/>
</dbReference>
<keyword evidence="12" id="KW-1185">Reference proteome</keyword>
<feature type="signal peptide" evidence="9">
    <location>
        <begin position="1"/>
        <end position="17"/>
    </location>
</feature>
<dbReference type="InterPro" id="IPR013783">
    <property type="entry name" value="Ig-like_fold"/>
</dbReference>
<protein>
    <submittedName>
        <fullName evidence="11">CD300e molecule</fullName>
    </submittedName>
</protein>
<evidence type="ECO:0000256" key="3">
    <source>
        <dbReference type="ARBA" id="ARBA00022729"/>
    </source>
</evidence>
<evidence type="ECO:0000256" key="6">
    <source>
        <dbReference type="ARBA" id="ARBA00023157"/>
    </source>
</evidence>
<name>A0A8C2YNU6_CHILA</name>
<feature type="chain" id="PRO_5034060966" evidence="9">
    <location>
        <begin position="18"/>
        <end position="241"/>
    </location>
</feature>
<dbReference type="SUPFAM" id="SSF48726">
    <property type="entry name" value="Immunoglobulin"/>
    <property type="match status" value="1"/>
</dbReference>
<evidence type="ECO:0000256" key="5">
    <source>
        <dbReference type="ARBA" id="ARBA00023136"/>
    </source>
</evidence>
<keyword evidence="7" id="KW-0675">Receptor</keyword>
<accession>A0A8C2YNU6</accession>
<keyword evidence="6" id="KW-1015">Disulfide bond</keyword>
<dbReference type="GO" id="GO:0005886">
    <property type="term" value="C:plasma membrane"/>
    <property type="evidence" value="ECO:0007669"/>
    <property type="project" value="UniProtKB-SubCell"/>
</dbReference>
<dbReference type="GeneTree" id="ENSGT00940000162923"/>
<sequence length="241" mass="27309">MWLPSALLFLCLPGCLSLTGPGYVTGIEGTTLRVQCQYAEGYKGYKKYWCRGEYDIECKSIVETEGGDAVKRNGRVSIRDYENDLTLTVTIEDLQQYDAGTYWCKIQTSWIFDSWSRDPLEQVKVYVIQATTTTRIPLTTPALPLVITRQNIRTEVSTLYPRSLLSSLHFLLLVFLKLPLFLSMLGAVFWVNRPQRTAGERVSLSRSPAVHRPRRALCPDAALQTGLDKSLVLERLAGRQR</sequence>
<evidence type="ECO:0000256" key="4">
    <source>
        <dbReference type="ARBA" id="ARBA00022859"/>
    </source>
</evidence>
<keyword evidence="8" id="KW-1133">Transmembrane helix</keyword>
<evidence type="ECO:0000313" key="11">
    <source>
        <dbReference type="Ensembl" id="ENSCLAP00000012374.1"/>
    </source>
</evidence>
<dbReference type="GO" id="GO:0004888">
    <property type="term" value="F:transmembrane signaling receptor activity"/>
    <property type="evidence" value="ECO:0007669"/>
    <property type="project" value="TreeGrafter"/>
</dbReference>
<feature type="domain" description="Ig-like" evidence="10">
    <location>
        <begin position="4"/>
        <end position="107"/>
    </location>
</feature>
<dbReference type="InterPro" id="IPR007110">
    <property type="entry name" value="Ig-like_dom"/>
</dbReference>
<organism evidence="11 12">
    <name type="scientific">Chinchilla lanigera</name>
    <name type="common">Long-tailed chinchilla</name>
    <name type="synonym">Chinchilla villidera</name>
    <dbReference type="NCBI Taxonomy" id="34839"/>
    <lineage>
        <taxon>Eukaryota</taxon>
        <taxon>Metazoa</taxon>
        <taxon>Chordata</taxon>
        <taxon>Craniata</taxon>
        <taxon>Vertebrata</taxon>
        <taxon>Euteleostomi</taxon>
        <taxon>Mammalia</taxon>
        <taxon>Eutheria</taxon>
        <taxon>Euarchontoglires</taxon>
        <taxon>Glires</taxon>
        <taxon>Rodentia</taxon>
        <taxon>Hystricomorpha</taxon>
        <taxon>Chinchillidae</taxon>
        <taxon>Chinchilla</taxon>
    </lineage>
</organism>
<dbReference type="Pfam" id="PF07686">
    <property type="entry name" value="V-set"/>
    <property type="match status" value="1"/>
</dbReference>
<keyword evidence="3 9" id="KW-0732">Signal</keyword>
<evidence type="ECO:0000313" key="12">
    <source>
        <dbReference type="Proteomes" id="UP000694398"/>
    </source>
</evidence>
<keyword evidence="4" id="KW-0391">Immunity</keyword>
<keyword evidence="5 8" id="KW-0472">Membrane</keyword>
<evidence type="ECO:0000256" key="7">
    <source>
        <dbReference type="ARBA" id="ARBA00023170"/>
    </source>
</evidence>
<dbReference type="PANTHER" id="PTHR11860">
    <property type="entry name" value="POLYMERIC-IMMUNOGLOBULIN RECEPTOR"/>
    <property type="match status" value="1"/>
</dbReference>
<evidence type="ECO:0000256" key="2">
    <source>
        <dbReference type="ARBA" id="ARBA00022692"/>
    </source>
</evidence>
<dbReference type="InterPro" id="IPR003599">
    <property type="entry name" value="Ig_sub"/>
</dbReference>
<keyword evidence="2 8" id="KW-0812">Transmembrane</keyword>
<dbReference type="GO" id="GO:0002376">
    <property type="term" value="P:immune system process"/>
    <property type="evidence" value="ECO:0007669"/>
    <property type="project" value="UniProtKB-KW"/>
</dbReference>
<dbReference type="SMART" id="SM00409">
    <property type="entry name" value="IG"/>
    <property type="match status" value="1"/>
</dbReference>
<dbReference type="Proteomes" id="UP000694398">
    <property type="component" value="Unassembled WGS sequence"/>
</dbReference>
<proteinExistence type="predicted"/>
<evidence type="ECO:0000256" key="9">
    <source>
        <dbReference type="SAM" id="SignalP"/>
    </source>
</evidence>
<feature type="transmembrane region" description="Helical" evidence="8">
    <location>
        <begin position="168"/>
        <end position="191"/>
    </location>
</feature>
<evidence type="ECO:0000259" key="10">
    <source>
        <dbReference type="PROSITE" id="PS50835"/>
    </source>
</evidence>
<evidence type="ECO:0000256" key="1">
    <source>
        <dbReference type="ARBA" id="ARBA00004251"/>
    </source>
</evidence>
<dbReference type="PROSITE" id="PS50835">
    <property type="entry name" value="IG_LIKE"/>
    <property type="match status" value="1"/>
</dbReference>
<dbReference type="Gene3D" id="2.60.40.10">
    <property type="entry name" value="Immunoglobulins"/>
    <property type="match status" value="1"/>
</dbReference>
<dbReference type="InterPro" id="IPR050671">
    <property type="entry name" value="CD300_family_receptors"/>
</dbReference>
<dbReference type="FunFam" id="2.60.40.10:FF:000370">
    <property type="entry name" value="CMRF35-like molecule 1"/>
    <property type="match status" value="1"/>
</dbReference>